<dbReference type="Proteomes" id="UP000479526">
    <property type="component" value="Unassembled WGS sequence"/>
</dbReference>
<proteinExistence type="predicted"/>
<sequence length="67" mass="7033">MAGDDTGRNWDAFADSLGDAVRAGVVRRGVTCSGTTGTTMVTIPVSRARPAPRRPMTTTPYHLVSGL</sequence>
<dbReference type="RefSeq" id="WP_161477825.1">
    <property type="nucleotide sequence ID" value="NZ_WXEW01000001.1"/>
</dbReference>
<feature type="region of interest" description="Disordered" evidence="1">
    <location>
        <begin position="48"/>
        <end position="67"/>
    </location>
</feature>
<dbReference type="EMBL" id="WXEW01000001">
    <property type="protein sequence ID" value="NAS20303.1"/>
    <property type="molecule type" value="Genomic_DNA"/>
</dbReference>
<evidence type="ECO:0000313" key="3">
    <source>
        <dbReference type="Proteomes" id="UP000479526"/>
    </source>
</evidence>
<reference evidence="2 3" key="1">
    <citation type="submission" date="2020-01" db="EMBL/GenBank/DDBJ databases">
        <title>Herbidospora sp. NEAU-GS84 nov., a novel actinomycete isolated from soil.</title>
        <authorList>
            <person name="Han L."/>
        </authorList>
    </citation>
    <scope>NUCLEOTIDE SEQUENCE [LARGE SCALE GENOMIC DNA]</scope>
    <source>
        <strain evidence="2 3">NEAU-GS84</strain>
    </source>
</reference>
<gene>
    <name evidence="2" type="ORF">GT755_01235</name>
</gene>
<evidence type="ECO:0000256" key="1">
    <source>
        <dbReference type="SAM" id="MobiDB-lite"/>
    </source>
</evidence>
<keyword evidence="3" id="KW-1185">Reference proteome</keyword>
<name>A0A7C9JB86_9ACTN</name>
<comment type="caution">
    <text evidence="2">The sequence shown here is derived from an EMBL/GenBank/DDBJ whole genome shotgun (WGS) entry which is preliminary data.</text>
</comment>
<evidence type="ECO:0000313" key="2">
    <source>
        <dbReference type="EMBL" id="NAS20303.1"/>
    </source>
</evidence>
<dbReference type="AlphaFoldDB" id="A0A7C9JB86"/>
<organism evidence="2 3">
    <name type="scientific">Herbidospora solisilvae</name>
    <dbReference type="NCBI Taxonomy" id="2696284"/>
    <lineage>
        <taxon>Bacteria</taxon>
        <taxon>Bacillati</taxon>
        <taxon>Actinomycetota</taxon>
        <taxon>Actinomycetes</taxon>
        <taxon>Streptosporangiales</taxon>
        <taxon>Streptosporangiaceae</taxon>
        <taxon>Herbidospora</taxon>
    </lineage>
</organism>
<accession>A0A7C9JB86</accession>
<protein>
    <submittedName>
        <fullName evidence="2">Uncharacterized protein</fullName>
    </submittedName>
</protein>